<name>A0A0S7XIK4_UNCSA</name>
<sequence length="174" mass="19865">MKFKAVILLIAFLVGAWFSCSNTWAEPRVREILLEADTWIIQDTSRILSYIDSSNQVTDQALKGSKHWQSTYDDLSFLLGIDLATDPKIDNTGRIYFLMRITGQVQALFYTDSPMEFPHQLTPNNWADQGISIGFYDVHPSGKYVLVGIMQYGNENFDIIKFDRDGKFQPLLVA</sequence>
<dbReference type="Gene3D" id="3.40.50.1820">
    <property type="entry name" value="alpha/beta hydrolase"/>
    <property type="match status" value="1"/>
</dbReference>
<organism evidence="1 2">
    <name type="scientific">candidate division WOR-1 bacterium DG_54_3</name>
    <dbReference type="NCBI Taxonomy" id="1703775"/>
    <lineage>
        <taxon>Bacteria</taxon>
        <taxon>Bacillati</taxon>
        <taxon>Saganbacteria</taxon>
    </lineage>
</organism>
<dbReference type="AlphaFoldDB" id="A0A0S7XIK4"/>
<dbReference type="SUPFAM" id="SSF50993">
    <property type="entry name" value="Peptidase/esterase 'gauge' domain"/>
    <property type="match status" value="1"/>
</dbReference>
<gene>
    <name evidence="1" type="ORF">AMJ44_15840</name>
</gene>
<evidence type="ECO:0000313" key="2">
    <source>
        <dbReference type="Proteomes" id="UP000051861"/>
    </source>
</evidence>
<dbReference type="EMBL" id="LIZX01000276">
    <property type="protein sequence ID" value="KPJ62295.1"/>
    <property type="molecule type" value="Genomic_DNA"/>
</dbReference>
<dbReference type="PROSITE" id="PS51257">
    <property type="entry name" value="PROKAR_LIPOPROTEIN"/>
    <property type="match status" value="1"/>
</dbReference>
<reference evidence="1 2" key="1">
    <citation type="journal article" date="2015" name="Microbiome">
        <title>Genomic resolution of linkages in carbon, nitrogen, and sulfur cycling among widespread estuary sediment bacteria.</title>
        <authorList>
            <person name="Baker B.J."/>
            <person name="Lazar C.S."/>
            <person name="Teske A.P."/>
            <person name="Dick G.J."/>
        </authorList>
    </citation>
    <scope>NUCLEOTIDE SEQUENCE [LARGE SCALE GENOMIC DNA]</scope>
    <source>
        <strain evidence="1">DG_54_3</strain>
    </source>
</reference>
<accession>A0A0S7XIK4</accession>
<comment type="caution">
    <text evidence="1">The sequence shown here is derived from an EMBL/GenBank/DDBJ whole genome shotgun (WGS) entry which is preliminary data.</text>
</comment>
<protein>
    <submittedName>
        <fullName evidence="1">Uncharacterized protein</fullName>
    </submittedName>
</protein>
<evidence type="ECO:0000313" key="1">
    <source>
        <dbReference type="EMBL" id="KPJ62295.1"/>
    </source>
</evidence>
<dbReference type="InterPro" id="IPR029058">
    <property type="entry name" value="AB_hydrolase_fold"/>
</dbReference>
<dbReference type="Proteomes" id="UP000051861">
    <property type="component" value="Unassembled WGS sequence"/>
</dbReference>
<dbReference type="Gene3D" id="2.130.10.120">
    <property type="entry name" value="Prolyl oligopeptidase, N-terminal domain"/>
    <property type="match status" value="1"/>
</dbReference>
<feature type="non-terminal residue" evidence="1">
    <location>
        <position position="174"/>
    </location>
</feature>
<proteinExistence type="predicted"/>